<evidence type="ECO:0000313" key="2">
    <source>
        <dbReference type="Proteomes" id="UP001221757"/>
    </source>
</evidence>
<organism evidence="1 2">
    <name type="scientific">Mycena rosella</name>
    <name type="common">Pink bonnet</name>
    <name type="synonym">Agaricus rosellus</name>
    <dbReference type="NCBI Taxonomy" id="1033263"/>
    <lineage>
        <taxon>Eukaryota</taxon>
        <taxon>Fungi</taxon>
        <taxon>Dikarya</taxon>
        <taxon>Basidiomycota</taxon>
        <taxon>Agaricomycotina</taxon>
        <taxon>Agaricomycetes</taxon>
        <taxon>Agaricomycetidae</taxon>
        <taxon>Agaricales</taxon>
        <taxon>Marasmiineae</taxon>
        <taxon>Mycenaceae</taxon>
        <taxon>Mycena</taxon>
    </lineage>
</organism>
<dbReference type="EMBL" id="JARKIE010000001">
    <property type="protein sequence ID" value="KAJ7710963.1"/>
    <property type="molecule type" value="Genomic_DNA"/>
</dbReference>
<gene>
    <name evidence="1" type="ORF">B0H17DRAFT_1027933</name>
</gene>
<protein>
    <recommendedName>
        <fullName evidence="3">HNH nuclease domain-containing protein</fullName>
    </recommendedName>
</protein>
<sequence length="404" mass="44446">MPPQALSQTQNQPPLDASILPRSPTFGSNAVLTAYQLVTRAEDHAVQLHSKIPANAKEAKATAASNVLAARVMGYLFIEMQRLRRTLGDVPITRLMTEVLSNSSHDAIYDIGRLYLNHFIRAFRTTNNAYPEPSNHPSRPSIDNLMDILMDTLEGSGKDHRSARANALIRDGYKCMLTGLYDETSCTKHPAVRELADEVEASTGLIVTSHIFNEAVLQNVDPNDNFPHDPQRHHASAALSILKMFGLVDLADRLATIGNPASATGVHALVNILSLNSLFHTHFDALKLFLEPTEDCEDDEYDVYIAYPRIARDGPSRVKFVSLPRQKGVDPDGTKYPLPDPRLLALHAVCARVAHMSGAAEVLDEFDRDVEEMGVLAADGSSINTLNLMLGQQYENPRHVSVKA</sequence>
<dbReference type="Proteomes" id="UP001221757">
    <property type="component" value="Unassembled WGS sequence"/>
</dbReference>
<name>A0AAD7H458_MYCRO</name>
<evidence type="ECO:0008006" key="3">
    <source>
        <dbReference type="Google" id="ProtNLM"/>
    </source>
</evidence>
<proteinExistence type="predicted"/>
<keyword evidence="2" id="KW-1185">Reference proteome</keyword>
<accession>A0AAD7H458</accession>
<reference evidence="1" key="1">
    <citation type="submission" date="2023-03" db="EMBL/GenBank/DDBJ databases">
        <title>Massive genome expansion in bonnet fungi (Mycena s.s.) driven by repeated elements and novel gene families across ecological guilds.</title>
        <authorList>
            <consortium name="Lawrence Berkeley National Laboratory"/>
            <person name="Harder C.B."/>
            <person name="Miyauchi S."/>
            <person name="Viragh M."/>
            <person name="Kuo A."/>
            <person name="Thoen E."/>
            <person name="Andreopoulos B."/>
            <person name="Lu D."/>
            <person name="Skrede I."/>
            <person name="Drula E."/>
            <person name="Henrissat B."/>
            <person name="Morin E."/>
            <person name="Kohler A."/>
            <person name="Barry K."/>
            <person name="LaButti K."/>
            <person name="Morin E."/>
            <person name="Salamov A."/>
            <person name="Lipzen A."/>
            <person name="Mereny Z."/>
            <person name="Hegedus B."/>
            <person name="Baldrian P."/>
            <person name="Stursova M."/>
            <person name="Weitz H."/>
            <person name="Taylor A."/>
            <person name="Grigoriev I.V."/>
            <person name="Nagy L.G."/>
            <person name="Martin F."/>
            <person name="Kauserud H."/>
        </authorList>
    </citation>
    <scope>NUCLEOTIDE SEQUENCE</scope>
    <source>
        <strain evidence="1">CBHHK067</strain>
    </source>
</reference>
<dbReference type="AlphaFoldDB" id="A0AAD7H458"/>
<evidence type="ECO:0000313" key="1">
    <source>
        <dbReference type="EMBL" id="KAJ7710963.1"/>
    </source>
</evidence>
<comment type="caution">
    <text evidence="1">The sequence shown here is derived from an EMBL/GenBank/DDBJ whole genome shotgun (WGS) entry which is preliminary data.</text>
</comment>